<protein>
    <recommendedName>
        <fullName evidence="3">SpoVT-AbrB domain-containing protein</fullName>
    </recommendedName>
</protein>
<accession>A0AAD0KVM7</accession>
<dbReference type="Proteomes" id="UP000249682">
    <property type="component" value="Chromosome"/>
</dbReference>
<sequence>MRATIDKAGSLVIPSPLRNHLGLREGESK</sequence>
<dbReference type="NCBIfam" id="TIGR01439">
    <property type="entry name" value="lp_hng_hel_AbrB"/>
    <property type="match status" value="1"/>
</dbReference>
<dbReference type="InterPro" id="IPR037914">
    <property type="entry name" value="SpoVT-AbrB_sf"/>
</dbReference>
<proteinExistence type="predicted"/>
<evidence type="ECO:0000313" key="2">
    <source>
        <dbReference type="Proteomes" id="UP000249682"/>
    </source>
</evidence>
<evidence type="ECO:0000313" key="1">
    <source>
        <dbReference type="EMBL" id="AWV48025.1"/>
    </source>
</evidence>
<dbReference type="EMBL" id="CP029543">
    <property type="protein sequence ID" value="AWV48025.1"/>
    <property type="molecule type" value="Genomic_DNA"/>
</dbReference>
<dbReference type="Gene3D" id="2.10.260.10">
    <property type="match status" value="1"/>
</dbReference>
<organism evidence="1 2">
    <name type="scientific">Mycobacterium leprae</name>
    <dbReference type="NCBI Taxonomy" id="1769"/>
    <lineage>
        <taxon>Bacteria</taxon>
        <taxon>Bacillati</taxon>
        <taxon>Actinomycetota</taxon>
        <taxon>Actinomycetes</taxon>
        <taxon>Mycobacteriales</taxon>
        <taxon>Mycobacteriaceae</taxon>
        <taxon>Mycobacterium</taxon>
    </lineage>
</organism>
<name>A0AAD0KVM7_MYCLR</name>
<reference evidence="1 2" key="1">
    <citation type="submission" date="2018-05" db="EMBL/GenBank/DDBJ databases">
        <title>Evolution of small genomes with special reference to Mycobacterium leprae.</title>
        <authorList>
            <person name="Mohanty P.S."/>
            <person name="Bansal A.K."/>
            <person name="Gupta U.D."/>
            <person name="Naaz F."/>
            <person name="Dwivedi V.D."/>
            <person name="Singh H."/>
            <person name="Gupta G."/>
            <person name="Sharma S."/>
            <person name="Arora M."/>
        </authorList>
    </citation>
    <scope>NUCLEOTIDE SEQUENCE [LARGE SCALE GENOMIC DNA]</scope>
    <source>
        <strain evidence="1 2">MRHRU-235-G</strain>
    </source>
</reference>
<dbReference type="RefSeq" id="WP_111481028.1">
    <property type="nucleotide sequence ID" value="NZ_CP029543.1"/>
</dbReference>
<gene>
    <name evidence="1" type="ORF">DIJ64_07970</name>
</gene>
<dbReference type="GO" id="GO:0003677">
    <property type="term" value="F:DNA binding"/>
    <property type="evidence" value="ECO:0007669"/>
    <property type="project" value="InterPro"/>
</dbReference>
<evidence type="ECO:0008006" key="3">
    <source>
        <dbReference type="Google" id="ProtNLM"/>
    </source>
</evidence>
<dbReference type="InterPro" id="IPR007159">
    <property type="entry name" value="SpoVT-AbrB_dom"/>
</dbReference>
<dbReference type="AlphaFoldDB" id="A0AAD0KVM7"/>
<dbReference type="SUPFAM" id="SSF89447">
    <property type="entry name" value="AbrB/MazE/MraZ-like"/>
    <property type="match status" value="1"/>
</dbReference>